<dbReference type="InterPro" id="IPR039532">
    <property type="entry name" value="TetR_C_Firmicutes"/>
</dbReference>
<gene>
    <name evidence="4" type="ORF">LMG9449_2185</name>
</gene>
<dbReference type="InterPro" id="IPR050624">
    <property type="entry name" value="HTH-type_Tx_Regulator"/>
</dbReference>
<protein>
    <submittedName>
        <fullName evidence="4">Transcriptional regulator TetR family</fullName>
    </submittedName>
</protein>
<sequence length="187" mass="21952">MNKKRKNGDFLKNKTKDRLIFALIKLTQGKSLDEITISDLAETAKINRGTFYLTYDDFNDFILSIENNLLNGFNKKLVHEFIDCGLGEGMKEIFQYIYDNISLFKIFIDDEVFNNRFEQSINEFIKKYNHFTLTLPIEYSRALLLNSTISIIKIWILESNPRSVQEITEIFYKTRTMSPVNFVSSNK</sequence>
<dbReference type="Gene3D" id="1.10.357.10">
    <property type="entry name" value="Tetracycline Repressor, domain 2"/>
    <property type="match status" value="1"/>
</dbReference>
<dbReference type="PANTHER" id="PTHR43479">
    <property type="entry name" value="ACREF/ENVCD OPERON REPRESSOR-RELATED"/>
    <property type="match status" value="1"/>
</dbReference>
<evidence type="ECO:0000256" key="2">
    <source>
        <dbReference type="PROSITE-ProRule" id="PRU00335"/>
    </source>
</evidence>
<dbReference type="RefSeq" id="WP_235587409.1">
    <property type="nucleotide sequence ID" value="NZ_LKLS01000180.1"/>
</dbReference>
<dbReference type="PATRIC" id="fig|1360.109.peg.2842"/>
<evidence type="ECO:0000259" key="3">
    <source>
        <dbReference type="PROSITE" id="PS50977"/>
    </source>
</evidence>
<keyword evidence="1 2" id="KW-0238">DNA-binding</keyword>
<dbReference type="AlphaFoldDB" id="A0A0V8DQL8"/>
<dbReference type="PROSITE" id="PS50977">
    <property type="entry name" value="HTH_TETR_2"/>
    <property type="match status" value="1"/>
</dbReference>
<dbReference type="Pfam" id="PF14278">
    <property type="entry name" value="TetR_C_8"/>
    <property type="match status" value="1"/>
</dbReference>
<dbReference type="EMBL" id="LKLS01000180">
    <property type="protein sequence ID" value="KSU15915.1"/>
    <property type="molecule type" value="Genomic_DNA"/>
</dbReference>
<feature type="domain" description="HTH tetR-type" evidence="3">
    <location>
        <begin position="13"/>
        <end position="73"/>
    </location>
</feature>
<organism evidence="4 5">
    <name type="scientific">Lactococcus lactis subsp. lactis</name>
    <name type="common">Streptococcus lactis</name>
    <dbReference type="NCBI Taxonomy" id="1360"/>
    <lineage>
        <taxon>Bacteria</taxon>
        <taxon>Bacillati</taxon>
        <taxon>Bacillota</taxon>
        <taxon>Bacilli</taxon>
        <taxon>Lactobacillales</taxon>
        <taxon>Streptococcaceae</taxon>
        <taxon>Lactococcus</taxon>
    </lineage>
</organism>
<accession>A0A0V8DQL8</accession>
<dbReference type="InterPro" id="IPR001647">
    <property type="entry name" value="HTH_TetR"/>
</dbReference>
<evidence type="ECO:0000313" key="5">
    <source>
        <dbReference type="Proteomes" id="UP000053612"/>
    </source>
</evidence>
<proteinExistence type="predicted"/>
<dbReference type="InterPro" id="IPR009057">
    <property type="entry name" value="Homeodomain-like_sf"/>
</dbReference>
<comment type="caution">
    <text evidence="4">The sequence shown here is derived from an EMBL/GenBank/DDBJ whole genome shotgun (WGS) entry which is preliminary data.</text>
</comment>
<dbReference type="GO" id="GO:0003677">
    <property type="term" value="F:DNA binding"/>
    <property type="evidence" value="ECO:0007669"/>
    <property type="project" value="UniProtKB-UniRule"/>
</dbReference>
<evidence type="ECO:0000256" key="1">
    <source>
        <dbReference type="ARBA" id="ARBA00023125"/>
    </source>
</evidence>
<evidence type="ECO:0000313" key="4">
    <source>
        <dbReference type="EMBL" id="KSU15915.1"/>
    </source>
</evidence>
<dbReference type="Proteomes" id="UP000053612">
    <property type="component" value="Unassembled WGS sequence"/>
</dbReference>
<dbReference type="SUPFAM" id="SSF46689">
    <property type="entry name" value="Homeodomain-like"/>
    <property type="match status" value="1"/>
</dbReference>
<dbReference type="PANTHER" id="PTHR43479:SF11">
    <property type="entry name" value="ACREF_ENVCD OPERON REPRESSOR-RELATED"/>
    <property type="match status" value="1"/>
</dbReference>
<reference evidence="5" key="1">
    <citation type="submission" date="2015-10" db="EMBL/GenBank/DDBJ databases">
        <title>Draft Genome Sequences of 11 Lactococcus lactis subspecies cremoris strains.</title>
        <authorList>
            <person name="Wels M."/>
            <person name="Backus L."/>
            <person name="Boekhorst J."/>
            <person name="Dijkstra A."/>
            <person name="Beerthuizen M."/>
            <person name="Kelly W."/>
            <person name="Siezen R."/>
            <person name="Bachmann H."/>
            <person name="Van Hijum S."/>
        </authorList>
    </citation>
    <scope>NUCLEOTIDE SEQUENCE [LARGE SCALE GENOMIC DNA]</scope>
    <source>
        <strain evidence="5">LMG9449</strain>
    </source>
</reference>
<name>A0A0V8DQL8_LACLL</name>
<feature type="DNA-binding region" description="H-T-H motif" evidence="2">
    <location>
        <begin position="36"/>
        <end position="55"/>
    </location>
</feature>